<evidence type="ECO:0000256" key="2">
    <source>
        <dbReference type="SAM" id="SignalP"/>
    </source>
</evidence>
<dbReference type="InterPro" id="IPR006626">
    <property type="entry name" value="PbH1"/>
</dbReference>
<dbReference type="EMBL" id="AKFS01000066">
    <property type="protein sequence ID" value="EJF47890.1"/>
    <property type="molecule type" value="Genomic_DNA"/>
</dbReference>
<feature type="chain" id="PRO_5003743553" evidence="2">
    <location>
        <begin position="30"/>
        <end position="667"/>
    </location>
</feature>
<dbReference type="NCBIfam" id="TIGR03804">
    <property type="entry name" value="para_beta_helix"/>
    <property type="match status" value="2"/>
</dbReference>
<dbReference type="InterPro" id="IPR011050">
    <property type="entry name" value="Pectin_lyase_fold/virulence"/>
</dbReference>
<evidence type="ECO:0000259" key="3">
    <source>
        <dbReference type="Pfam" id="PF07602"/>
    </source>
</evidence>
<accession>J1HPD5</accession>
<dbReference type="Gene3D" id="2.160.20.10">
    <property type="entry name" value="Single-stranded right-handed beta-helix, Pectin lyase-like"/>
    <property type="match status" value="2"/>
</dbReference>
<evidence type="ECO:0000256" key="1">
    <source>
        <dbReference type="SAM" id="MobiDB-lite"/>
    </source>
</evidence>
<feature type="domain" description="Right handed beta helix" evidence="4">
    <location>
        <begin position="255"/>
        <end position="346"/>
    </location>
</feature>
<reference evidence="5 6" key="1">
    <citation type="submission" date="2012-05" db="EMBL/GenBank/DDBJ databases">
        <authorList>
            <person name="Harkins D.M."/>
            <person name="Madupu R."/>
            <person name="Durkin A.S."/>
            <person name="Torralba M."/>
            <person name="Methe B."/>
            <person name="Sutton G.G."/>
            <person name="Nelson K.E."/>
        </authorList>
    </citation>
    <scope>NUCLEOTIDE SEQUENCE [LARGE SCALE GENOMIC DNA]</scope>
    <source>
        <strain evidence="5 6">F0490</strain>
    </source>
</reference>
<dbReference type="PANTHER" id="PTHR36453">
    <property type="entry name" value="SECRETED PROTEIN-RELATED"/>
    <property type="match status" value="1"/>
</dbReference>
<dbReference type="InterPro" id="IPR022441">
    <property type="entry name" value="Para_beta_helix_rpt-2"/>
</dbReference>
<feature type="domain" description="DUF1565" evidence="3">
    <location>
        <begin position="41"/>
        <end position="84"/>
    </location>
</feature>
<protein>
    <submittedName>
        <fullName evidence="5">Periplasmic copper-binding protein NosD domain protein</fullName>
    </submittedName>
</protein>
<evidence type="ECO:0000259" key="4">
    <source>
        <dbReference type="Pfam" id="PF13229"/>
    </source>
</evidence>
<dbReference type="SUPFAM" id="SSF51126">
    <property type="entry name" value="Pectin lyase-like"/>
    <property type="match status" value="1"/>
</dbReference>
<dbReference type="InterPro" id="IPR012334">
    <property type="entry name" value="Pectin_lyas_fold"/>
</dbReference>
<dbReference type="PANTHER" id="PTHR36453:SF1">
    <property type="entry name" value="RIGHT HANDED BETA HELIX DOMAIN-CONTAINING PROTEIN"/>
    <property type="match status" value="1"/>
</dbReference>
<evidence type="ECO:0000313" key="5">
    <source>
        <dbReference type="EMBL" id="EJF47890.1"/>
    </source>
</evidence>
<dbReference type="InterPro" id="IPR039448">
    <property type="entry name" value="Beta_helix"/>
</dbReference>
<name>J1HPD5_9ACTO</name>
<dbReference type="Pfam" id="PF07602">
    <property type="entry name" value="DUF1565"/>
    <property type="match status" value="1"/>
</dbReference>
<comment type="caution">
    <text evidence="5">The sequence shown here is derived from an EMBL/GenBank/DDBJ whole genome shotgun (WGS) entry which is preliminary data.</text>
</comment>
<keyword evidence="6" id="KW-1185">Reference proteome</keyword>
<sequence length="667" mass="70985">MRYLNKTIGAAGALVLATAGLLLSGPALAGSPTTIHVSQATGADSNDGSAERPFATLGAALKAAPSGATVEVASGTYREGEITTFKNLKITAGKGQQVSLNGADVVADWNDNGDGTYSSARSDFVRFSHVGTVNADPAVEGMAAYPEQVFVDGKELTQVAERSQVGPGTFWVNDPDPVTLVNPKNNRQGYNVKPHTGVSYVLGDNPSGHTVEVVQHHRALTLGGEGTVFNGFTVEKYSPLQQWDYKDPEIGTLTGGAMFFVGGKNVSITNNTFQYSAMGTALGLANADGSTVSGNTITHNGGVGFGINRSSNISVEHNTWSMNNQAGFIVDNCDAYCTIGDTKITHVDGVRYAFNTHDYSQAGYNHNDPNVNSPRRLIGVWFDEGVMNSQIVGNHFINVGKSAIFDEVSSHNIIASNIVESSFQGIVLSGTDSDKIFNNTIVDTLSPMVIREDTRYNGCNTRNKAGECTAPESWSIEKGLTWNATDNQIYNNVLTKSANSKEGDPWRYSMLLRFAGGVNGDGTAVYGPQEAQGLDYNTYYRTSKDTEWFTVHWQWAKDGGGSGTFNAPTLAEFTSHPQAGTDTAPGRDAHGREAHGQDIIAPRAQQNLFVRLPAQENQFGASDLHPAPGGPLEKSGTALDPAVAATMRLNPDNPVDKGALVNAAWGD</sequence>
<keyword evidence="2" id="KW-0732">Signal</keyword>
<dbReference type="OrthoDB" id="9807425at2"/>
<dbReference type="PATRIC" id="fig|1125717.3.peg.412"/>
<gene>
    <name evidence="5" type="ORF">HMPREF1317_0483</name>
</gene>
<dbReference type="InterPro" id="IPR011459">
    <property type="entry name" value="DUF1565"/>
</dbReference>
<organism evidence="5 6">
    <name type="scientific">Schaalia georgiae F0490</name>
    <dbReference type="NCBI Taxonomy" id="1125717"/>
    <lineage>
        <taxon>Bacteria</taxon>
        <taxon>Bacillati</taxon>
        <taxon>Actinomycetota</taxon>
        <taxon>Actinomycetes</taxon>
        <taxon>Actinomycetales</taxon>
        <taxon>Actinomycetaceae</taxon>
        <taxon>Schaalia</taxon>
    </lineage>
</organism>
<proteinExistence type="predicted"/>
<feature type="region of interest" description="Disordered" evidence="1">
    <location>
        <begin position="566"/>
        <end position="592"/>
    </location>
</feature>
<feature type="signal peptide" evidence="2">
    <location>
        <begin position="1"/>
        <end position="29"/>
    </location>
</feature>
<dbReference type="Pfam" id="PF13229">
    <property type="entry name" value="Beta_helix"/>
    <property type="match status" value="1"/>
</dbReference>
<evidence type="ECO:0000313" key="6">
    <source>
        <dbReference type="Proteomes" id="UP000004578"/>
    </source>
</evidence>
<dbReference type="SMART" id="SM00710">
    <property type="entry name" value="PbH1"/>
    <property type="match status" value="6"/>
</dbReference>
<dbReference type="Proteomes" id="UP000004578">
    <property type="component" value="Unassembled WGS sequence"/>
</dbReference>
<dbReference type="AlphaFoldDB" id="J1HPD5"/>